<name>A0A2P2NAD3_RHIMU</name>
<evidence type="ECO:0000313" key="1">
    <source>
        <dbReference type="EMBL" id="MBX39437.1"/>
    </source>
</evidence>
<organism evidence="1">
    <name type="scientific">Rhizophora mucronata</name>
    <name type="common">Asiatic mangrove</name>
    <dbReference type="NCBI Taxonomy" id="61149"/>
    <lineage>
        <taxon>Eukaryota</taxon>
        <taxon>Viridiplantae</taxon>
        <taxon>Streptophyta</taxon>
        <taxon>Embryophyta</taxon>
        <taxon>Tracheophyta</taxon>
        <taxon>Spermatophyta</taxon>
        <taxon>Magnoliopsida</taxon>
        <taxon>eudicotyledons</taxon>
        <taxon>Gunneridae</taxon>
        <taxon>Pentapetalae</taxon>
        <taxon>rosids</taxon>
        <taxon>fabids</taxon>
        <taxon>Malpighiales</taxon>
        <taxon>Rhizophoraceae</taxon>
        <taxon>Rhizophora</taxon>
    </lineage>
</organism>
<protein>
    <submittedName>
        <fullName evidence="1">Uncharacterized protein</fullName>
    </submittedName>
</protein>
<proteinExistence type="predicted"/>
<dbReference type="EMBL" id="GGEC01058953">
    <property type="protein sequence ID" value="MBX39437.1"/>
    <property type="molecule type" value="Transcribed_RNA"/>
</dbReference>
<accession>A0A2P2NAD3</accession>
<reference evidence="1" key="1">
    <citation type="submission" date="2018-02" db="EMBL/GenBank/DDBJ databases">
        <title>Rhizophora mucronata_Transcriptome.</title>
        <authorList>
            <person name="Meera S.P."/>
            <person name="Sreeshan A."/>
            <person name="Augustine A."/>
        </authorList>
    </citation>
    <scope>NUCLEOTIDE SEQUENCE</scope>
    <source>
        <tissue evidence="1">Leaf</tissue>
    </source>
</reference>
<sequence length="24" mass="2953">MYSQNYLLFTEVQHWIILNGKIIK</sequence>
<dbReference type="AlphaFoldDB" id="A0A2P2NAD3"/>